<evidence type="ECO:0000256" key="1">
    <source>
        <dbReference type="SAM" id="MobiDB-lite"/>
    </source>
</evidence>
<feature type="transmembrane region" description="Helical" evidence="2">
    <location>
        <begin position="9"/>
        <end position="29"/>
    </location>
</feature>
<evidence type="ECO:0000313" key="4">
    <source>
        <dbReference type="EMBL" id="KAF5838829.1"/>
    </source>
</evidence>
<dbReference type="PROSITE" id="PS50801">
    <property type="entry name" value="STAS"/>
    <property type="match status" value="1"/>
</dbReference>
<reference evidence="4" key="1">
    <citation type="submission" date="2017-08" db="EMBL/GenBank/DDBJ databases">
        <authorList>
            <person name="Polle J.E."/>
            <person name="Barry K."/>
            <person name="Cushman J."/>
            <person name="Schmutz J."/>
            <person name="Tran D."/>
            <person name="Hathwaick L.T."/>
            <person name="Yim W.C."/>
            <person name="Jenkins J."/>
            <person name="Mckie-Krisberg Z.M."/>
            <person name="Prochnik S."/>
            <person name="Lindquist E."/>
            <person name="Dockter R.B."/>
            <person name="Adam C."/>
            <person name="Molina H."/>
            <person name="Bunkerborg J."/>
            <person name="Jin E."/>
            <person name="Buchheim M."/>
            <person name="Magnuson J."/>
        </authorList>
    </citation>
    <scope>NUCLEOTIDE SEQUENCE</scope>
    <source>
        <strain evidence="4">CCAP 19/18</strain>
    </source>
</reference>
<dbReference type="PANTHER" id="PTHR43310:SF2">
    <property type="entry name" value="SLC26A_SULP TRANSPORTER DOMAIN-CONTAINING PROTEIN"/>
    <property type="match status" value="1"/>
</dbReference>
<dbReference type="InterPro" id="IPR018490">
    <property type="entry name" value="cNMP-bd_dom_sf"/>
</dbReference>
<dbReference type="SUPFAM" id="SSF52091">
    <property type="entry name" value="SpoIIaa-like"/>
    <property type="match status" value="1"/>
</dbReference>
<feature type="compositionally biased region" description="Low complexity" evidence="1">
    <location>
        <begin position="432"/>
        <end position="445"/>
    </location>
</feature>
<protein>
    <recommendedName>
        <fullName evidence="3">STAS domain-containing protein</fullName>
    </recommendedName>
</protein>
<organism evidence="4 5">
    <name type="scientific">Dunaliella salina</name>
    <name type="common">Green alga</name>
    <name type="synonym">Protococcus salinus</name>
    <dbReference type="NCBI Taxonomy" id="3046"/>
    <lineage>
        <taxon>Eukaryota</taxon>
        <taxon>Viridiplantae</taxon>
        <taxon>Chlorophyta</taxon>
        <taxon>core chlorophytes</taxon>
        <taxon>Chlorophyceae</taxon>
        <taxon>CS clade</taxon>
        <taxon>Chlamydomonadales</taxon>
        <taxon>Dunaliellaceae</taxon>
        <taxon>Dunaliella</taxon>
    </lineage>
</organism>
<name>A0ABQ7GW38_DUNSA</name>
<keyword evidence="2" id="KW-1133">Transmembrane helix</keyword>
<dbReference type="EMBL" id="MU069564">
    <property type="protein sequence ID" value="KAF5838829.1"/>
    <property type="molecule type" value="Genomic_DNA"/>
</dbReference>
<proteinExistence type="predicted"/>
<feature type="transmembrane region" description="Helical" evidence="2">
    <location>
        <begin position="65"/>
        <end position="97"/>
    </location>
</feature>
<sequence length="624" mass="65806">MRAGVYNRLCGVVVAILEIMVFAAPFSVVEYCPSFFFGALLLWFGSEICRDWLLMSYRKLSLPEYALLWSTFAFIMALGLEAGIAVGIIASTLYFAYEYAQSQVANKLLRDVSDLEAAADSALAQHQAEVISASAGAKQVATTDVLPPMLCDSRHHLGKHTYTQQQQQWQQEGELGDVHPLPPSLAWADAVKAMADASLYVILDCRHVTHVDATGARTFGSLNSSLGARGVRLLFAGLSPKASAMRKLLAAHGVLLRTGPEVVVADLGTAAAAAAFHLEQQRQQTGGGWCWEFRSLAAAEAHVERSYLATALARGLLPAPAPCVGLQEVLSTHAEELPMAPSEVASLVFSLMPYFHTKRLMSGEVLMQAGENVEELMLIEQGFLQLHLGPSSSTGSASSPAAAAAAAAAASSAAAAPTAGASASVDAESEQHLQGAQQQQQQRQQQEPKGFGHPALVSDAGSSSKEVHVRTSQYGPGCFVAAHEFFLRRPAASTAVAVTIPTTTTPAVSFTSDPCLNHSQQQHPIQTTESAAPACHAGARSGGRLQGAGGAGILSEDEEEEADKVESAIRSGAGCTVLCLSRSAFEAALRDAPGALSLLQWAALRSVCLDLTAALDLMERNSTL</sequence>
<evidence type="ECO:0000259" key="3">
    <source>
        <dbReference type="PROSITE" id="PS50801"/>
    </source>
</evidence>
<evidence type="ECO:0000256" key="2">
    <source>
        <dbReference type="SAM" id="Phobius"/>
    </source>
</evidence>
<comment type="caution">
    <text evidence="4">The sequence shown here is derived from an EMBL/GenBank/DDBJ whole genome shotgun (WGS) entry which is preliminary data.</text>
</comment>
<dbReference type="Pfam" id="PF01740">
    <property type="entry name" value="STAS"/>
    <property type="match status" value="1"/>
</dbReference>
<dbReference type="InterPro" id="IPR036513">
    <property type="entry name" value="STAS_dom_sf"/>
</dbReference>
<gene>
    <name evidence="4" type="ORF">DUNSADRAFT_2087</name>
</gene>
<feature type="transmembrane region" description="Helical" evidence="2">
    <location>
        <begin position="35"/>
        <end position="53"/>
    </location>
</feature>
<dbReference type="Gene3D" id="3.30.750.24">
    <property type="entry name" value="STAS domain"/>
    <property type="match status" value="1"/>
</dbReference>
<keyword evidence="2" id="KW-0472">Membrane</keyword>
<dbReference type="PANTHER" id="PTHR43310">
    <property type="entry name" value="SULFATE TRANSPORTER YBAR-RELATED"/>
    <property type="match status" value="1"/>
</dbReference>
<feature type="domain" description="STAS" evidence="3">
    <location>
        <begin position="201"/>
        <end position="274"/>
    </location>
</feature>
<dbReference type="CDD" id="cd07042">
    <property type="entry name" value="STAS_SulP_like_sulfate_transporter"/>
    <property type="match status" value="1"/>
</dbReference>
<dbReference type="InterPro" id="IPR002645">
    <property type="entry name" value="STAS_dom"/>
</dbReference>
<accession>A0ABQ7GW38</accession>
<keyword evidence="5" id="KW-1185">Reference proteome</keyword>
<keyword evidence="2" id="KW-0812">Transmembrane</keyword>
<dbReference type="Proteomes" id="UP000815325">
    <property type="component" value="Unassembled WGS sequence"/>
</dbReference>
<dbReference type="SUPFAM" id="SSF51206">
    <property type="entry name" value="cAMP-binding domain-like"/>
    <property type="match status" value="1"/>
</dbReference>
<evidence type="ECO:0000313" key="5">
    <source>
        <dbReference type="Proteomes" id="UP000815325"/>
    </source>
</evidence>
<feature type="region of interest" description="Disordered" evidence="1">
    <location>
        <begin position="421"/>
        <end position="464"/>
    </location>
</feature>
<dbReference type="InterPro" id="IPR052706">
    <property type="entry name" value="Membrane-Transporter-like"/>
</dbReference>